<dbReference type="PIRSF" id="PIRSF008757">
    <property type="entry name" value="UCP008757"/>
    <property type="match status" value="1"/>
</dbReference>
<keyword evidence="2" id="KW-1185">Reference proteome</keyword>
<dbReference type="Pfam" id="PF03928">
    <property type="entry name" value="HbpS-like"/>
    <property type="match status" value="1"/>
</dbReference>
<proteinExistence type="predicted"/>
<name>A0ABQ2KPN1_9MICO</name>
<dbReference type="EMBL" id="BMLM01000002">
    <property type="protein sequence ID" value="GGN89513.1"/>
    <property type="molecule type" value="Genomic_DNA"/>
</dbReference>
<comment type="caution">
    <text evidence="1">The sequence shown here is derived from an EMBL/GenBank/DDBJ whole genome shotgun (WGS) entry which is preliminary data.</text>
</comment>
<dbReference type="NCBIfam" id="NF002696">
    <property type="entry name" value="PRK02487.1-5"/>
    <property type="match status" value="1"/>
</dbReference>
<reference evidence="2" key="1">
    <citation type="journal article" date="2019" name="Int. J. Syst. Evol. Microbiol.">
        <title>The Global Catalogue of Microorganisms (GCM) 10K type strain sequencing project: providing services to taxonomists for standard genome sequencing and annotation.</title>
        <authorList>
            <consortium name="The Broad Institute Genomics Platform"/>
            <consortium name="The Broad Institute Genome Sequencing Center for Infectious Disease"/>
            <person name="Wu L."/>
            <person name="Ma J."/>
        </authorList>
    </citation>
    <scope>NUCLEOTIDE SEQUENCE [LARGE SCALE GENOMIC DNA]</scope>
    <source>
        <strain evidence="2">CGMCC 1.6960</strain>
    </source>
</reference>
<organism evidence="1 2">
    <name type="scientific">Agrococcus terreus</name>
    <dbReference type="NCBI Taxonomy" id="574649"/>
    <lineage>
        <taxon>Bacteria</taxon>
        <taxon>Bacillati</taxon>
        <taxon>Actinomycetota</taxon>
        <taxon>Actinomycetes</taxon>
        <taxon>Micrococcales</taxon>
        <taxon>Microbacteriaceae</taxon>
        <taxon>Agrococcus</taxon>
    </lineage>
</organism>
<dbReference type="InterPro" id="IPR010371">
    <property type="entry name" value="YBR137W-like"/>
</dbReference>
<dbReference type="InterPro" id="IPR005624">
    <property type="entry name" value="PduO/GlcC-like"/>
</dbReference>
<dbReference type="Proteomes" id="UP000626982">
    <property type="component" value="Unassembled WGS sequence"/>
</dbReference>
<dbReference type="PANTHER" id="PTHR28255">
    <property type="match status" value="1"/>
</dbReference>
<evidence type="ECO:0000313" key="1">
    <source>
        <dbReference type="EMBL" id="GGN89513.1"/>
    </source>
</evidence>
<dbReference type="PANTHER" id="PTHR28255:SF1">
    <property type="entry name" value="UPF0303 PROTEIN YBR137W"/>
    <property type="match status" value="1"/>
</dbReference>
<evidence type="ECO:0000313" key="2">
    <source>
        <dbReference type="Proteomes" id="UP000626982"/>
    </source>
</evidence>
<dbReference type="InterPro" id="IPR038084">
    <property type="entry name" value="PduO/GlcC-like_sf"/>
</dbReference>
<gene>
    <name evidence="1" type="ORF">GCM10010968_26270</name>
</gene>
<dbReference type="Gene3D" id="3.30.450.150">
    <property type="entry name" value="Haem-degrading domain"/>
    <property type="match status" value="1"/>
</dbReference>
<accession>A0ABQ2KPN1</accession>
<sequence>MAAMPALGTPELLAQVEEEERELVLPAFDRDDAWALGSRLRDAATDAGLPIVIGIVVAGQRVFHAALTGATPDNDAWLERKTRATLHYQRSSLGVGEQFRARGWTFEADSRLDPREVAGNGGVLPIAVRGVGVVGAVGVSGLPQLDDHAFVVEHLRAFIAERV</sequence>
<dbReference type="SUPFAM" id="SSF143744">
    <property type="entry name" value="GlcG-like"/>
    <property type="match status" value="1"/>
</dbReference>
<protein>
    <submittedName>
        <fullName evidence="1">UPF0303 protein</fullName>
    </submittedName>
</protein>